<dbReference type="InterPro" id="IPR019163">
    <property type="entry name" value="THO_Thoc5"/>
</dbReference>
<dbReference type="STRING" id="215250.A0A316YPW1"/>
<dbReference type="AlphaFoldDB" id="A0A316YPW1"/>
<dbReference type="GO" id="GO:0003729">
    <property type="term" value="F:mRNA binding"/>
    <property type="evidence" value="ECO:0007669"/>
    <property type="project" value="TreeGrafter"/>
</dbReference>
<keyword evidence="3" id="KW-0539">Nucleus</keyword>
<reference evidence="6" key="1">
    <citation type="journal article" date="2018" name="Mol. Biol. Evol.">
        <title>Broad Genomic Sampling Reveals a Smut Pathogenic Ancestry of the Fungal Clade Ustilaginomycotina.</title>
        <authorList>
            <person name="Kijpornyongpan T."/>
            <person name="Mondo S.J."/>
            <person name="Barry K."/>
            <person name="Sandor L."/>
            <person name="Lee J."/>
            <person name="Lipzen A."/>
            <person name="Pangilinan J."/>
            <person name="LaButti K."/>
            <person name="Hainaut M."/>
            <person name="Henrissat B."/>
            <person name="Grigoriev I.V."/>
            <person name="Spatafora J.W."/>
            <person name="Aime M.C."/>
        </authorList>
    </citation>
    <scope>NUCLEOTIDE SEQUENCE [LARGE SCALE GENOMIC DNA]</scope>
    <source>
        <strain evidence="6">MCA 4198</strain>
    </source>
</reference>
<sequence length="241" mass="27217">MAVPTMQDDNDDAILYELSVVQKELLANLAASHVGVGPNAHAVLSSSMPLVAQLRALARRAHDEVRRGKQAVAEARAGLELASLELQNLQYEKRHLESEITTCRDFRSIYDTIELTDMDDFCARADEADRTADILADAHKLQLARLRFELQERKRLEAEKQALHSRRAAMQAENRERKKRLEGLEADLKDMLARSSLVTRRFVDDKKQDTGLQPGHEEQQDKDTAAAGEEQDVEMQQTSDQ</sequence>
<evidence type="ECO:0000256" key="5">
    <source>
        <dbReference type="SAM" id="MobiDB-lite"/>
    </source>
</evidence>
<feature type="coiled-coil region" evidence="4">
    <location>
        <begin position="72"/>
        <end position="99"/>
    </location>
</feature>
<evidence type="ECO:0000256" key="3">
    <source>
        <dbReference type="ARBA" id="ARBA00023242"/>
    </source>
</evidence>
<dbReference type="PANTHER" id="PTHR13375:SF3">
    <property type="entry name" value="THO COMPLEX SUBUNIT 5 HOMOLOG"/>
    <property type="match status" value="1"/>
</dbReference>
<feature type="coiled-coil region" evidence="4">
    <location>
        <begin position="141"/>
        <end position="194"/>
    </location>
</feature>
<keyword evidence="7" id="KW-1185">Reference proteome</keyword>
<gene>
    <name evidence="6" type="ORF">FA10DRAFT_265183</name>
</gene>
<evidence type="ECO:0000313" key="6">
    <source>
        <dbReference type="EMBL" id="PWN91319.1"/>
    </source>
</evidence>
<dbReference type="RefSeq" id="XP_025378517.1">
    <property type="nucleotide sequence ID" value="XM_025520956.1"/>
</dbReference>
<feature type="region of interest" description="Disordered" evidence="5">
    <location>
        <begin position="203"/>
        <end position="241"/>
    </location>
</feature>
<name>A0A316YPW1_9BASI</name>
<comment type="subcellular location">
    <subcellularLocation>
        <location evidence="1">Nucleus</location>
    </subcellularLocation>
</comment>
<protein>
    <recommendedName>
        <fullName evidence="8">Fms interacting protein</fullName>
    </recommendedName>
</protein>
<dbReference type="GO" id="GO:0006406">
    <property type="term" value="P:mRNA export from nucleus"/>
    <property type="evidence" value="ECO:0007669"/>
    <property type="project" value="TreeGrafter"/>
</dbReference>
<evidence type="ECO:0000256" key="4">
    <source>
        <dbReference type="SAM" id="Coils"/>
    </source>
</evidence>
<dbReference type="InParanoid" id="A0A316YPW1"/>
<comment type="similarity">
    <text evidence="2">Belongs to the THOC5 family.</text>
</comment>
<accession>A0A316YPW1</accession>
<evidence type="ECO:0000256" key="1">
    <source>
        <dbReference type="ARBA" id="ARBA00004123"/>
    </source>
</evidence>
<evidence type="ECO:0008006" key="8">
    <source>
        <dbReference type="Google" id="ProtNLM"/>
    </source>
</evidence>
<proteinExistence type="inferred from homology"/>
<dbReference type="GeneID" id="37042872"/>
<dbReference type="EMBL" id="KZ819635">
    <property type="protein sequence ID" value="PWN91319.1"/>
    <property type="molecule type" value="Genomic_DNA"/>
</dbReference>
<dbReference type="Pfam" id="PF09766">
    <property type="entry name" value="FmiP_Thoc5"/>
    <property type="match status" value="1"/>
</dbReference>
<dbReference type="PANTHER" id="PTHR13375">
    <property type="entry name" value="FMS INTERACTING PROTEIN"/>
    <property type="match status" value="1"/>
</dbReference>
<organism evidence="6 7">
    <name type="scientific">Acaromyces ingoldii</name>
    <dbReference type="NCBI Taxonomy" id="215250"/>
    <lineage>
        <taxon>Eukaryota</taxon>
        <taxon>Fungi</taxon>
        <taxon>Dikarya</taxon>
        <taxon>Basidiomycota</taxon>
        <taxon>Ustilaginomycotina</taxon>
        <taxon>Exobasidiomycetes</taxon>
        <taxon>Exobasidiales</taxon>
        <taxon>Cryptobasidiaceae</taxon>
        <taxon>Acaromyces</taxon>
    </lineage>
</organism>
<dbReference type="GO" id="GO:0000445">
    <property type="term" value="C:THO complex part of transcription export complex"/>
    <property type="evidence" value="ECO:0007669"/>
    <property type="project" value="TreeGrafter"/>
</dbReference>
<dbReference type="Proteomes" id="UP000245768">
    <property type="component" value="Unassembled WGS sequence"/>
</dbReference>
<evidence type="ECO:0000256" key="2">
    <source>
        <dbReference type="ARBA" id="ARBA00008044"/>
    </source>
</evidence>
<dbReference type="OrthoDB" id="20582at2759"/>
<feature type="compositionally biased region" description="Basic and acidic residues" evidence="5">
    <location>
        <begin position="203"/>
        <end position="224"/>
    </location>
</feature>
<evidence type="ECO:0000313" key="7">
    <source>
        <dbReference type="Proteomes" id="UP000245768"/>
    </source>
</evidence>
<keyword evidence="4" id="KW-0175">Coiled coil</keyword>